<dbReference type="PROSITE" id="PS50067">
    <property type="entry name" value="KINESIN_MOTOR_2"/>
    <property type="match status" value="1"/>
</dbReference>
<gene>
    <name evidence="5" type="ORF">GCK32_015097</name>
</gene>
<dbReference type="Pfam" id="PF00225">
    <property type="entry name" value="Kinesin"/>
    <property type="match status" value="1"/>
</dbReference>
<keyword evidence="3" id="KW-0505">Motor protein</keyword>
<dbReference type="PANTHER" id="PTHR47117:SF10">
    <property type="entry name" value="KINESIN-LIKE PROTEIN KIF1B"/>
    <property type="match status" value="1"/>
</dbReference>
<dbReference type="GO" id="GO:0007018">
    <property type="term" value="P:microtubule-based movement"/>
    <property type="evidence" value="ECO:0007669"/>
    <property type="project" value="InterPro"/>
</dbReference>
<evidence type="ECO:0000313" key="6">
    <source>
        <dbReference type="Proteomes" id="UP001331761"/>
    </source>
</evidence>
<reference evidence="5 6" key="1">
    <citation type="submission" date="2019-10" db="EMBL/GenBank/DDBJ databases">
        <title>Assembly and Annotation for the nematode Trichostrongylus colubriformis.</title>
        <authorList>
            <person name="Martin J."/>
        </authorList>
    </citation>
    <scope>NUCLEOTIDE SEQUENCE [LARGE SCALE GENOMIC DNA]</scope>
    <source>
        <strain evidence="5">G859</strain>
        <tissue evidence="5">Whole worm</tissue>
    </source>
</reference>
<dbReference type="AlphaFoldDB" id="A0AAN8IJY0"/>
<dbReference type="InterPro" id="IPR036961">
    <property type="entry name" value="Kinesin_motor_dom_sf"/>
</dbReference>
<comment type="caution">
    <text evidence="5">The sequence shown here is derived from an EMBL/GenBank/DDBJ whole genome shotgun (WGS) entry which is preliminary data.</text>
</comment>
<feature type="binding site" evidence="3">
    <location>
        <begin position="92"/>
        <end position="99"/>
    </location>
    <ligand>
        <name>ATP</name>
        <dbReference type="ChEBI" id="CHEBI:30616"/>
    </ligand>
</feature>
<proteinExistence type="inferred from homology"/>
<feature type="domain" description="Kinesin motor" evidence="4">
    <location>
        <begin position="3"/>
        <end position="262"/>
    </location>
</feature>
<dbReference type="SUPFAM" id="SSF52540">
    <property type="entry name" value="P-loop containing nucleoside triphosphate hydrolases"/>
    <property type="match status" value="1"/>
</dbReference>
<dbReference type="GO" id="GO:0008017">
    <property type="term" value="F:microtubule binding"/>
    <property type="evidence" value="ECO:0007669"/>
    <property type="project" value="InterPro"/>
</dbReference>
<dbReference type="SMART" id="SM00129">
    <property type="entry name" value="KISc"/>
    <property type="match status" value="1"/>
</dbReference>
<evidence type="ECO:0000256" key="3">
    <source>
        <dbReference type="PROSITE-ProRule" id="PRU00283"/>
    </source>
</evidence>
<dbReference type="InterPro" id="IPR027417">
    <property type="entry name" value="P-loop_NTPase"/>
</dbReference>
<evidence type="ECO:0000313" key="5">
    <source>
        <dbReference type="EMBL" id="KAK5972107.1"/>
    </source>
</evidence>
<keyword evidence="1 3" id="KW-0547">Nucleotide-binding</keyword>
<evidence type="ECO:0000256" key="1">
    <source>
        <dbReference type="ARBA" id="ARBA00022741"/>
    </source>
</evidence>
<name>A0AAN8IJY0_TRICO</name>
<dbReference type="Gene3D" id="3.40.850.10">
    <property type="entry name" value="Kinesin motor domain"/>
    <property type="match status" value="2"/>
</dbReference>
<evidence type="ECO:0000256" key="2">
    <source>
        <dbReference type="ARBA" id="ARBA00022840"/>
    </source>
</evidence>
<dbReference type="EMBL" id="WIXE01017026">
    <property type="protein sequence ID" value="KAK5972107.1"/>
    <property type="molecule type" value="Genomic_DNA"/>
</dbReference>
<dbReference type="InterPro" id="IPR001752">
    <property type="entry name" value="Kinesin_motor_dom"/>
</dbReference>
<protein>
    <recommendedName>
        <fullName evidence="4">Kinesin motor domain-containing protein</fullName>
    </recommendedName>
</protein>
<dbReference type="PANTHER" id="PTHR47117">
    <property type="entry name" value="STAR-RELATED LIPID TRANSFER PROTEIN 9"/>
    <property type="match status" value="1"/>
</dbReference>
<dbReference type="InterPro" id="IPR032405">
    <property type="entry name" value="Kinesin_assoc"/>
</dbReference>
<organism evidence="5 6">
    <name type="scientific">Trichostrongylus colubriformis</name>
    <name type="common">Black scour worm</name>
    <dbReference type="NCBI Taxonomy" id="6319"/>
    <lineage>
        <taxon>Eukaryota</taxon>
        <taxon>Metazoa</taxon>
        <taxon>Ecdysozoa</taxon>
        <taxon>Nematoda</taxon>
        <taxon>Chromadorea</taxon>
        <taxon>Rhabditida</taxon>
        <taxon>Rhabditina</taxon>
        <taxon>Rhabditomorpha</taxon>
        <taxon>Strongyloidea</taxon>
        <taxon>Trichostrongylidae</taxon>
        <taxon>Trichostrongylus</taxon>
    </lineage>
</organism>
<evidence type="ECO:0000259" key="4">
    <source>
        <dbReference type="PROSITE" id="PS50067"/>
    </source>
</evidence>
<comment type="similarity">
    <text evidence="3">Belongs to the TRAFAC class myosin-kinesin ATPase superfamily. Kinesin family.</text>
</comment>
<sequence length="262" mass="29380">MSSVKVAVRVRPFNQREIANGSRCIIGMNGTTTTISGSTPEKCHSFNFDHSYWSYSRDDAHFASQTQVYQDLGVEMLEHAFEGYNVCIFAYGQTGGGKSYTMMGKPGDENEMGIIPRLCNDLFARVKSCTDPNVQYSVEVSYMEIYCERVKDLLNPNSGVGCASLSSFINYEDHFRNVIGSPLRYADRAKQIVCQAVVNEDPNAKLIRELKEEVNKLRAILEEKGIDVAADDMKTSQPGRPRQLYSARDHDTIEQLKVDGCQ</sequence>
<dbReference type="Proteomes" id="UP001331761">
    <property type="component" value="Unassembled WGS sequence"/>
</dbReference>
<dbReference type="GO" id="GO:0005524">
    <property type="term" value="F:ATP binding"/>
    <property type="evidence" value="ECO:0007669"/>
    <property type="project" value="UniProtKB-UniRule"/>
</dbReference>
<keyword evidence="6" id="KW-1185">Reference proteome</keyword>
<dbReference type="GO" id="GO:0003777">
    <property type="term" value="F:microtubule motor activity"/>
    <property type="evidence" value="ECO:0007669"/>
    <property type="project" value="InterPro"/>
</dbReference>
<dbReference type="Pfam" id="PF16183">
    <property type="entry name" value="Kinesin_assoc"/>
    <property type="match status" value="1"/>
</dbReference>
<accession>A0AAN8IJY0</accession>
<keyword evidence="2 3" id="KW-0067">ATP-binding</keyword>